<sequence>MNAVRAIGLVSLLTASTQACEMYETKQFEESVMFHSPSGVCFSLLEGIEYTANKFDDFLDIVDFDDDKGYDTYWDDWVLKSETNPILTRALSSNYVGVGVWVPTELENRLHAMDTEEWILSHGLLLSVGFGKKSAGEPRMRLDYRWHDKYDGDVMMQIELPF</sequence>
<dbReference type="OrthoDB" id="5916363at2"/>
<dbReference type="STRING" id="379097.SE23_06220"/>
<dbReference type="EMBL" id="JRWP01000004">
    <property type="protein sequence ID" value="KGY10148.1"/>
    <property type="molecule type" value="Genomic_DNA"/>
</dbReference>
<gene>
    <name evidence="1" type="ORF">NM06_04325</name>
</gene>
<organism evidence="1 2">
    <name type="scientific">Photobacterium sp. (strain ATCC 43367)</name>
    <dbReference type="NCBI Taxonomy" id="379097"/>
    <lineage>
        <taxon>Bacteria</taxon>
        <taxon>Pseudomonadati</taxon>
        <taxon>Pseudomonadota</taxon>
        <taxon>Gammaproteobacteria</taxon>
        <taxon>Vibrionales</taxon>
        <taxon>Vibrionaceae</taxon>
        <taxon>Vibrio</taxon>
        <taxon>Vibrio oreintalis group</taxon>
    </lineage>
</organism>
<comment type="caution">
    <text evidence="1">The sequence shown here is derived from an EMBL/GenBank/DDBJ whole genome shotgun (WGS) entry which is preliminary data.</text>
</comment>
<accession>A0A0A5JQB9</accession>
<dbReference type="AlphaFoldDB" id="A0A0A5JQB9"/>
<dbReference type="RefSeq" id="WP_038188334.1">
    <property type="nucleotide sequence ID" value="NZ_JRWP01000004.1"/>
</dbReference>
<proteinExistence type="predicted"/>
<evidence type="ECO:0000313" key="2">
    <source>
        <dbReference type="Proteomes" id="UP000030451"/>
    </source>
</evidence>
<protein>
    <submittedName>
        <fullName evidence="1">Uncharacterized protein</fullName>
    </submittedName>
</protein>
<evidence type="ECO:0000313" key="1">
    <source>
        <dbReference type="EMBL" id="KGY10148.1"/>
    </source>
</evidence>
<dbReference type="Proteomes" id="UP000030451">
    <property type="component" value="Unassembled WGS sequence"/>
</dbReference>
<reference evidence="1 2" key="1">
    <citation type="submission" date="2014-10" db="EMBL/GenBank/DDBJ databases">
        <title>Genome sequencing of Vibrio sinaloensis T08.</title>
        <authorList>
            <person name="Chan K.-G."/>
            <person name="Mohamad N.I."/>
        </authorList>
    </citation>
    <scope>NUCLEOTIDE SEQUENCE [LARGE SCALE GENOMIC DNA]</scope>
    <source>
        <strain evidence="1 2">T08</strain>
    </source>
</reference>
<name>A0A0A5JQB9_PHOS4</name>
<dbReference type="PROSITE" id="PS51257">
    <property type="entry name" value="PROKAR_LIPOPROTEIN"/>
    <property type="match status" value="1"/>
</dbReference>